<proteinExistence type="predicted"/>
<feature type="transmembrane region" description="Helical" evidence="1">
    <location>
        <begin position="136"/>
        <end position="155"/>
    </location>
</feature>
<feature type="transmembrane region" description="Helical" evidence="1">
    <location>
        <begin position="204"/>
        <end position="228"/>
    </location>
</feature>
<organism evidence="2 3">
    <name type="scientific">Oceanithermus desulfurans NBRC 100063</name>
    <dbReference type="NCBI Taxonomy" id="1227550"/>
    <lineage>
        <taxon>Bacteria</taxon>
        <taxon>Thermotogati</taxon>
        <taxon>Deinococcota</taxon>
        <taxon>Deinococci</taxon>
        <taxon>Thermales</taxon>
        <taxon>Thermaceae</taxon>
        <taxon>Oceanithermus</taxon>
    </lineage>
</organism>
<keyword evidence="1" id="KW-0472">Membrane</keyword>
<keyword evidence="1" id="KW-1133">Transmembrane helix</keyword>
<sequence>MKRAARWFLTLLKLQAIQELRHPVAFAFNLLSSALFLGLLAVTGKALGQDRSLAALLLGFMVMLSLQAPARALEDPSASQEEILLARWPLIGLLSGEALARGIWMMGQLSLVFLLLALPLRLEFEELLAFWRWAPLAWWIGLGPGLFLASATLLFKRTGALVNLLSLAVLGGAVIPIAAGKSVSVFPYLQLVALVRGSALNEPGIWFAATLWVLAGAISLLLALRVAVHRGLLGVR</sequence>
<dbReference type="RefSeq" id="WP_147146679.1">
    <property type="nucleotide sequence ID" value="NZ_BJXN01000006.1"/>
</dbReference>
<feature type="transmembrane region" description="Helical" evidence="1">
    <location>
        <begin position="54"/>
        <end position="73"/>
    </location>
</feature>
<evidence type="ECO:0000256" key="1">
    <source>
        <dbReference type="SAM" id="Phobius"/>
    </source>
</evidence>
<name>A0A511RJ38_9DEIN</name>
<reference evidence="2 3" key="1">
    <citation type="submission" date="2019-07" db="EMBL/GenBank/DDBJ databases">
        <title>Whole genome shotgun sequence of Oceanithermus desulfurans NBRC 100063.</title>
        <authorList>
            <person name="Hosoyama A."/>
            <person name="Uohara A."/>
            <person name="Ohji S."/>
            <person name="Ichikawa N."/>
        </authorList>
    </citation>
    <scope>NUCLEOTIDE SEQUENCE [LARGE SCALE GENOMIC DNA]</scope>
    <source>
        <strain evidence="2 3">NBRC 100063</strain>
    </source>
</reference>
<keyword evidence="1" id="KW-0812">Transmembrane</keyword>
<accession>A0A511RJ38</accession>
<protein>
    <submittedName>
        <fullName evidence="2">Uncharacterized protein</fullName>
    </submittedName>
</protein>
<evidence type="ECO:0000313" key="3">
    <source>
        <dbReference type="Proteomes" id="UP000321827"/>
    </source>
</evidence>
<dbReference type="EMBL" id="BJXN01000006">
    <property type="protein sequence ID" value="GEM89660.1"/>
    <property type="molecule type" value="Genomic_DNA"/>
</dbReference>
<feature type="transmembrane region" description="Helical" evidence="1">
    <location>
        <begin position="26"/>
        <end position="47"/>
    </location>
</feature>
<dbReference type="Proteomes" id="UP000321827">
    <property type="component" value="Unassembled WGS sequence"/>
</dbReference>
<feature type="transmembrane region" description="Helical" evidence="1">
    <location>
        <begin position="162"/>
        <end position="184"/>
    </location>
</feature>
<comment type="caution">
    <text evidence="2">The sequence shown here is derived from an EMBL/GenBank/DDBJ whole genome shotgun (WGS) entry which is preliminary data.</text>
</comment>
<gene>
    <name evidence="2" type="ORF">ODE01S_10940</name>
</gene>
<evidence type="ECO:0000313" key="2">
    <source>
        <dbReference type="EMBL" id="GEM89660.1"/>
    </source>
</evidence>
<feature type="transmembrane region" description="Helical" evidence="1">
    <location>
        <begin position="85"/>
        <end position="104"/>
    </location>
</feature>
<dbReference type="AlphaFoldDB" id="A0A511RJ38"/>